<protein>
    <recommendedName>
        <fullName evidence="3">Cupin</fullName>
    </recommendedName>
</protein>
<proteinExistence type="predicted"/>
<gene>
    <name evidence="1" type="ORF">FW778_19800</name>
</gene>
<evidence type="ECO:0000313" key="2">
    <source>
        <dbReference type="Proteomes" id="UP000326903"/>
    </source>
</evidence>
<comment type="caution">
    <text evidence="1">The sequence shown here is derived from an EMBL/GenBank/DDBJ whole genome shotgun (WGS) entry which is preliminary data.</text>
</comment>
<evidence type="ECO:0000313" key="1">
    <source>
        <dbReference type="EMBL" id="KAA9036156.1"/>
    </source>
</evidence>
<dbReference type="Proteomes" id="UP000326903">
    <property type="component" value="Unassembled WGS sequence"/>
</dbReference>
<accession>A0A5J5IDY9</accession>
<name>A0A5J5IDY9_9BACT</name>
<reference evidence="1 2" key="1">
    <citation type="submission" date="2019-09" db="EMBL/GenBank/DDBJ databases">
        <title>Draft genome sequence of Ginsengibacter sp. BR5-29.</title>
        <authorList>
            <person name="Im W.-T."/>
        </authorList>
    </citation>
    <scope>NUCLEOTIDE SEQUENCE [LARGE SCALE GENOMIC DNA]</scope>
    <source>
        <strain evidence="1 2">BR5-29</strain>
    </source>
</reference>
<dbReference type="InterPro" id="IPR014710">
    <property type="entry name" value="RmlC-like_jellyroll"/>
</dbReference>
<dbReference type="EMBL" id="VYQF01000009">
    <property type="protein sequence ID" value="KAA9036156.1"/>
    <property type="molecule type" value="Genomic_DNA"/>
</dbReference>
<sequence>MIETYYHEGLGYNPFIIKDNWQVAQLNFIPEQGLYAIQKMDMHMQTDEVFVLTTGTAVLIGAVLENEGFNFQLIQMKIGITYNVPVNTWHNIAMDKDAEVIIIEKSNTHLGDFVYRQLSKNEAEYLNDAIRRLLNEQPF</sequence>
<dbReference type="AlphaFoldDB" id="A0A5J5IDY9"/>
<dbReference type="Gene3D" id="2.60.120.10">
    <property type="entry name" value="Jelly Rolls"/>
    <property type="match status" value="1"/>
</dbReference>
<keyword evidence="2" id="KW-1185">Reference proteome</keyword>
<evidence type="ECO:0008006" key="3">
    <source>
        <dbReference type="Google" id="ProtNLM"/>
    </source>
</evidence>
<organism evidence="1 2">
    <name type="scientific">Ginsengibacter hankyongi</name>
    <dbReference type="NCBI Taxonomy" id="2607284"/>
    <lineage>
        <taxon>Bacteria</taxon>
        <taxon>Pseudomonadati</taxon>
        <taxon>Bacteroidota</taxon>
        <taxon>Chitinophagia</taxon>
        <taxon>Chitinophagales</taxon>
        <taxon>Chitinophagaceae</taxon>
        <taxon>Ginsengibacter</taxon>
    </lineage>
</organism>